<reference evidence="9 10" key="1">
    <citation type="journal article" date="2020" name="Nat. Food">
        <title>A phased Vanilla planifolia genome enables genetic improvement of flavour and production.</title>
        <authorList>
            <person name="Hasing T."/>
            <person name="Tang H."/>
            <person name="Brym M."/>
            <person name="Khazi F."/>
            <person name="Huang T."/>
            <person name="Chambers A.H."/>
        </authorList>
    </citation>
    <scope>NUCLEOTIDE SEQUENCE [LARGE SCALE GENOMIC DNA]</scope>
    <source>
        <tissue evidence="9">Leaf</tissue>
    </source>
</reference>
<dbReference type="AlphaFoldDB" id="A0A835R7V0"/>
<comment type="subcellular location">
    <subcellularLocation>
        <location evidence="1">Membrane</location>
        <topology evidence="1">Single-pass membrane protein</topology>
    </subcellularLocation>
</comment>
<evidence type="ECO:0000259" key="8">
    <source>
        <dbReference type="PROSITE" id="PS51775"/>
    </source>
</evidence>
<feature type="compositionally biased region" description="Basic and acidic residues" evidence="6">
    <location>
        <begin position="203"/>
        <end position="228"/>
    </location>
</feature>
<dbReference type="GO" id="GO:0080115">
    <property type="term" value="F:myosin XI tail binding"/>
    <property type="evidence" value="ECO:0007669"/>
    <property type="project" value="UniProtKB-ARBA"/>
</dbReference>
<evidence type="ECO:0000256" key="5">
    <source>
        <dbReference type="SAM" id="Coils"/>
    </source>
</evidence>
<evidence type="ECO:0000256" key="4">
    <source>
        <dbReference type="ARBA" id="ARBA00023136"/>
    </source>
</evidence>
<feature type="region of interest" description="Disordered" evidence="6">
    <location>
        <begin position="197"/>
        <end position="232"/>
    </location>
</feature>
<organism evidence="9 10">
    <name type="scientific">Vanilla planifolia</name>
    <name type="common">Vanilla</name>
    <dbReference type="NCBI Taxonomy" id="51239"/>
    <lineage>
        <taxon>Eukaryota</taxon>
        <taxon>Viridiplantae</taxon>
        <taxon>Streptophyta</taxon>
        <taxon>Embryophyta</taxon>
        <taxon>Tracheophyta</taxon>
        <taxon>Spermatophyta</taxon>
        <taxon>Magnoliopsida</taxon>
        <taxon>Liliopsida</taxon>
        <taxon>Asparagales</taxon>
        <taxon>Orchidaceae</taxon>
        <taxon>Vanilloideae</taxon>
        <taxon>Vanilleae</taxon>
        <taxon>Vanilla</taxon>
    </lineage>
</organism>
<feature type="coiled-coil region" evidence="5">
    <location>
        <begin position="508"/>
        <end position="609"/>
    </location>
</feature>
<evidence type="ECO:0000313" key="9">
    <source>
        <dbReference type="EMBL" id="KAG0487145.1"/>
    </source>
</evidence>
<evidence type="ECO:0000313" key="10">
    <source>
        <dbReference type="Proteomes" id="UP000639772"/>
    </source>
</evidence>
<gene>
    <name evidence="9" type="ORF">HPP92_009240</name>
</gene>
<evidence type="ECO:0000256" key="1">
    <source>
        <dbReference type="ARBA" id="ARBA00004167"/>
    </source>
</evidence>
<comment type="caution">
    <text evidence="9">The sequence shown here is derived from an EMBL/GenBank/DDBJ whole genome shotgun (WGS) entry which is preliminary data.</text>
</comment>
<evidence type="ECO:0000256" key="7">
    <source>
        <dbReference type="SAM" id="Phobius"/>
    </source>
</evidence>
<dbReference type="PANTHER" id="PTHR31448">
    <property type="entry name" value="MYOSIN-BINDING PROTEIN 2"/>
    <property type="match status" value="1"/>
</dbReference>
<dbReference type="PANTHER" id="PTHR31448:SF3">
    <property type="entry name" value="MYOSIN-BINDING PROTEIN 2"/>
    <property type="match status" value="1"/>
</dbReference>
<keyword evidence="3 7" id="KW-1133">Transmembrane helix</keyword>
<feature type="domain" description="GTD-binding" evidence="8">
    <location>
        <begin position="502"/>
        <end position="600"/>
    </location>
</feature>
<dbReference type="PROSITE" id="PS51775">
    <property type="entry name" value="GTD_BINDING"/>
    <property type="match status" value="1"/>
</dbReference>
<dbReference type="GO" id="GO:0016020">
    <property type="term" value="C:membrane"/>
    <property type="evidence" value="ECO:0007669"/>
    <property type="project" value="UniProtKB-SubCell"/>
</dbReference>
<accession>A0A835R7V0</accession>
<dbReference type="Pfam" id="PF04576">
    <property type="entry name" value="Zein-binding"/>
    <property type="match status" value="1"/>
</dbReference>
<keyword evidence="4 7" id="KW-0472">Membrane</keyword>
<proteinExistence type="predicted"/>
<dbReference type="Proteomes" id="UP000639772">
    <property type="component" value="Unassembled WGS sequence"/>
</dbReference>
<dbReference type="OrthoDB" id="1888939at2759"/>
<dbReference type="InterPro" id="IPR039306">
    <property type="entry name" value="MYOB"/>
</dbReference>
<dbReference type="EMBL" id="JADCNM010000004">
    <property type="protein sequence ID" value="KAG0487145.1"/>
    <property type="molecule type" value="Genomic_DNA"/>
</dbReference>
<keyword evidence="2 7" id="KW-0812">Transmembrane</keyword>
<evidence type="ECO:0000256" key="2">
    <source>
        <dbReference type="ARBA" id="ARBA00022692"/>
    </source>
</evidence>
<protein>
    <recommendedName>
        <fullName evidence="8">GTD-binding domain-containing protein</fullName>
    </recommendedName>
</protein>
<feature type="transmembrane region" description="Helical" evidence="7">
    <location>
        <begin position="20"/>
        <end position="45"/>
    </location>
</feature>
<evidence type="ECO:0000256" key="6">
    <source>
        <dbReference type="SAM" id="MobiDB-lite"/>
    </source>
</evidence>
<dbReference type="InterPro" id="IPR007656">
    <property type="entry name" value="GTD-bd"/>
</dbReference>
<keyword evidence="5" id="KW-0175">Coiled coil</keyword>
<sequence>MAANRFATMLHRSTNRMAFLLVYTVLEWMLIVLLLLNALFSYLIAKFASFFGLKSPCIFCSRVDHLFESGEGPRSCKDLLCEAHIGEVSKMEFSSKDPLFSEAVDKRDNCAASRSGQQDPATDMLSWSNRCEMEEKDPRCPSCGVVLESSFFDAVPTASATKGEYWDDLESAPMSKSVKEVIKEEEDGILGQVELPPTIQILPDHRGDKKVSKDTKEEGSEKEERQTDESVLPSPHHLIEDASVEILASSLEIISYGERLIPLELIDTSTTTKHCPRGVDYDDMVLGSDAEKQAVVASRDDTDTGGPNQSFGMLPILERDSYVPVPTEEPCEVVSVDDHCIIPQLGTDVELVLMDNAEGVEEMQASEGNVKTNEDTNCEISIGSEICDQEHIEHSQIDESASESEPELVADQCPESFIKELDLEPVPDTEPLRRAFGQGKHLTICPVINEVVEEKMPETPTTPNWIEGFPVIPKRFLLERRESGTESLDGSIASDLDNIEPLNMDRLKAVLKAERRALIALYAELEEERSASAIAANQTMAMITRLQEEKAAMQMEALQYQRMMEQQAEYDQEALQLLNELVLKREKEKQDLEKELDLHRKRNLMYECREQRKAWSKEMGSRSGDSCGSSSADDCDDLSLEFDEGGLNGCLAEFEEDRVAMLEQLKALEEKLFKLDGGGPACNAESIKHNGVDNGNEVNGYHGLPDNGRDGRSLNGTSLDFYVNGKLHGERGTASIGGKRLLPLFDAANLENDDEISTKHDVVDQVLPESVSTFAVDHEKLAIAQKLDQIYLRLQAFEADRDFLKNCLSSLKRGGKGLNLLQEIVHHIQDLRRGEISTRV</sequence>
<name>A0A835R7V0_VANPL</name>
<evidence type="ECO:0000256" key="3">
    <source>
        <dbReference type="ARBA" id="ARBA00022989"/>
    </source>
</evidence>